<dbReference type="AlphaFoldDB" id="A0A928GFX4"/>
<evidence type="ECO:0000313" key="3">
    <source>
        <dbReference type="Proteomes" id="UP000763088"/>
    </source>
</evidence>
<dbReference type="Proteomes" id="UP000763088">
    <property type="component" value="Unassembled WGS sequence"/>
</dbReference>
<sequence>MKKILLTLMAIFAFGLQNVCAQDAPLKIVTNNPDFTIKVKRCAASGKTVVLDLILNNVGTNDVDVYRIAGGYYSSIIGYKENSEAYDDEGNMYQGRNFKVKIANRPEYSYEETGKFSIPVGVPMRLSIQIDGVPQSAESIARLKLIVTCSAWGLDCEKPVRISNIPIARD</sequence>
<comment type="caution">
    <text evidence="2">The sequence shown here is derived from an EMBL/GenBank/DDBJ whole genome shotgun (WGS) entry which is preliminary data.</text>
</comment>
<feature type="signal peptide" evidence="1">
    <location>
        <begin position="1"/>
        <end position="21"/>
    </location>
</feature>
<keyword evidence="1" id="KW-0732">Signal</keyword>
<name>A0A928GFX4_XYLRU</name>
<organism evidence="2 3">
    <name type="scientific">Xylanibacter ruminicola</name>
    <name type="common">Prevotella ruminicola</name>
    <dbReference type="NCBI Taxonomy" id="839"/>
    <lineage>
        <taxon>Bacteria</taxon>
        <taxon>Pseudomonadati</taxon>
        <taxon>Bacteroidota</taxon>
        <taxon>Bacteroidia</taxon>
        <taxon>Bacteroidales</taxon>
        <taxon>Prevotellaceae</taxon>
        <taxon>Xylanibacter</taxon>
    </lineage>
</organism>
<protein>
    <submittedName>
        <fullName evidence="2">Uncharacterized protein</fullName>
    </submittedName>
</protein>
<evidence type="ECO:0000313" key="2">
    <source>
        <dbReference type="EMBL" id="MBE6265412.1"/>
    </source>
</evidence>
<proteinExistence type="predicted"/>
<dbReference type="EMBL" id="SUYD01000003">
    <property type="protein sequence ID" value="MBE6265412.1"/>
    <property type="molecule type" value="Genomic_DNA"/>
</dbReference>
<reference evidence="2" key="1">
    <citation type="submission" date="2019-04" db="EMBL/GenBank/DDBJ databases">
        <title>Evolution of Biomass-Degrading Anaerobic Consortia Revealed by Metagenomics.</title>
        <authorList>
            <person name="Peng X."/>
        </authorList>
    </citation>
    <scope>NUCLEOTIDE SEQUENCE</scope>
    <source>
        <strain evidence="2">SIG141</strain>
    </source>
</reference>
<evidence type="ECO:0000256" key="1">
    <source>
        <dbReference type="SAM" id="SignalP"/>
    </source>
</evidence>
<accession>A0A928GFX4</accession>
<feature type="chain" id="PRO_5037885984" evidence="1">
    <location>
        <begin position="22"/>
        <end position="170"/>
    </location>
</feature>
<gene>
    <name evidence="2" type="ORF">E7102_02900</name>
</gene>